<comment type="similarity">
    <text evidence="1">Belongs to the LysR transcriptional regulatory family.</text>
</comment>
<dbReference type="Gene3D" id="1.10.10.10">
    <property type="entry name" value="Winged helix-like DNA-binding domain superfamily/Winged helix DNA-binding domain"/>
    <property type="match status" value="1"/>
</dbReference>
<proteinExistence type="inferred from homology"/>
<dbReference type="Pfam" id="PF00126">
    <property type="entry name" value="HTH_1"/>
    <property type="match status" value="1"/>
</dbReference>
<keyword evidence="4" id="KW-0804">Transcription</keyword>
<dbReference type="SUPFAM" id="SSF53850">
    <property type="entry name" value="Periplasmic binding protein-like II"/>
    <property type="match status" value="1"/>
</dbReference>
<evidence type="ECO:0000313" key="6">
    <source>
        <dbReference type="EMBL" id="GCF94808.1"/>
    </source>
</evidence>
<comment type="caution">
    <text evidence="6">The sequence shown here is derived from an EMBL/GenBank/DDBJ whole genome shotgun (WGS) entry which is preliminary data.</text>
</comment>
<organism evidence="6 7">
    <name type="scientific">Enterococcus florum</name>
    <dbReference type="NCBI Taxonomy" id="2480627"/>
    <lineage>
        <taxon>Bacteria</taxon>
        <taxon>Bacillati</taxon>
        <taxon>Bacillota</taxon>
        <taxon>Bacilli</taxon>
        <taxon>Lactobacillales</taxon>
        <taxon>Enterococcaceae</taxon>
        <taxon>Enterococcus</taxon>
    </lineage>
</organism>
<dbReference type="Proteomes" id="UP000290567">
    <property type="component" value="Unassembled WGS sequence"/>
</dbReference>
<dbReference type="GO" id="GO:0005829">
    <property type="term" value="C:cytosol"/>
    <property type="evidence" value="ECO:0007669"/>
    <property type="project" value="TreeGrafter"/>
</dbReference>
<dbReference type="Pfam" id="PF03466">
    <property type="entry name" value="LysR_substrate"/>
    <property type="match status" value="1"/>
</dbReference>
<dbReference type="SUPFAM" id="SSF46785">
    <property type="entry name" value="Winged helix' DNA-binding domain"/>
    <property type="match status" value="1"/>
</dbReference>
<evidence type="ECO:0000256" key="3">
    <source>
        <dbReference type="ARBA" id="ARBA00023125"/>
    </source>
</evidence>
<dbReference type="EMBL" id="BJCC01000024">
    <property type="protein sequence ID" value="GCF94808.1"/>
    <property type="molecule type" value="Genomic_DNA"/>
</dbReference>
<evidence type="ECO:0000256" key="4">
    <source>
        <dbReference type="ARBA" id="ARBA00023163"/>
    </source>
</evidence>
<dbReference type="InterPro" id="IPR036388">
    <property type="entry name" value="WH-like_DNA-bd_sf"/>
</dbReference>
<reference evidence="7" key="1">
    <citation type="submission" date="2019-02" db="EMBL/GenBank/DDBJ databases">
        <title>Draft genome sequence of Enterococcus sp. Gos25-1.</title>
        <authorList>
            <person name="Tanaka N."/>
            <person name="Shiwa Y."/>
            <person name="Fujita N."/>
        </authorList>
    </citation>
    <scope>NUCLEOTIDE SEQUENCE [LARGE SCALE GENOMIC DNA]</scope>
    <source>
        <strain evidence="7">Gos25-1</strain>
    </source>
</reference>
<evidence type="ECO:0000313" key="7">
    <source>
        <dbReference type="Proteomes" id="UP000290567"/>
    </source>
</evidence>
<dbReference type="InterPro" id="IPR050950">
    <property type="entry name" value="HTH-type_LysR_regulators"/>
</dbReference>
<dbReference type="CDD" id="cd05466">
    <property type="entry name" value="PBP2_LTTR_substrate"/>
    <property type="match status" value="1"/>
</dbReference>
<evidence type="ECO:0000259" key="5">
    <source>
        <dbReference type="PROSITE" id="PS50931"/>
    </source>
</evidence>
<sequence length="305" mass="35057">MLSKYGIFCRVVELGSFTQVAREIGYSQSAVSQIVKSLESELAVTLVNRRKEGLTLTKDGEQFFPYLQAIQIAEEELKQKQKEVHGLEKSTIRIGTFTSISQNFLPPLMKSFKERYPKVNFELLQGEYTSITNWIETNVVDFGFTYNQNLRMEGKDLYTDKMLAILPKEHPLTEQKVVSLADLAKEPLILLDEGEFSVALKAFEQAQLQPKVEYKIYDDYSILAMVQQNLGVSLMYSLVLSGHEDQVEIRPIKENPERTVTLAWRNWQTMSLASRRFAEFIIDHIAETRKDDPKIVAGLRFTKEN</sequence>
<accession>A0A4P5PF18</accession>
<gene>
    <name evidence="6" type="ORF">NRIC_26990</name>
</gene>
<dbReference type="AlphaFoldDB" id="A0A4P5PF18"/>
<dbReference type="Gene3D" id="3.40.190.290">
    <property type="match status" value="1"/>
</dbReference>
<dbReference type="PANTHER" id="PTHR30419">
    <property type="entry name" value="HTH-TYPE TRANSCRIPTIONAL REGULATOR YBHD"/>
    <property type="match status" value="1"/>
</dbReference>
<evidence type="ECO:0000256" key="2">
    <source>
        <dbReference type="ARBA" id="ARBA00023015"/>
    </source>
</evidence>
<evidence type="ECO:0000256" key="1">
    <source>
        <dbReference type="ARBA" id="ARBA00009437"/>
    </source>
</evidence>
<dbReference type="PRINTS" id="PR00039">
    <property type="entry name" value="HTHLYSR"/>
</dbReference>
<dbReference type="PROSITE" id="PS50931">
    <property type="entry name" value="HTH_LYSR"/>
    <property type="match status" value="1"/>
</dbReference>
<dbReference type="InterPro" id="IPR000847">
    <property type="entry name" value="LysR_HTH_N"/>
</dbReference>
<dbReference type="GO" id="GO:0003677">
    <property type="term" value="F:DNA binding"/>
    <property type="evidence" value="ECO:0007669"/>
    <property type="project" value="UniProtKB-KW"/>
</dbReference>
<name>A0A4P5PF18_9ENTE</name>
<feature type="domain" description="HTH lysR-type" evidence="5">
    <location>
        <begin position="7"/>
        <end position="57"/>
    </location>
</feature>
<dbReference type="RefSeq" id="WP_146623219.1">
    <property type="nucleotide sequence ID" value="NZ_BJCC01000024.1"/>
</dbReference>
<dbReference type="InterPro" id="IPR036390">
    <property type="entry name" value="WH_DNA-bd_sf"/>
</dbReference>
<dbReference type="OrthoDB" id="63123at2"/>
<dbReference type="GO" id="GO:0003700">
    <property type="term" value="F:DNA-binding transcription factor activity"/>
    <property type="evidence" value="ECO:0007669"/>
    <property type="project" value="InterPro"/>
</dbReference>
<keyword evidence="7" id="KW-1185">Reference proteome</keyword>
<keyword evidence="2" id="KW-0805">Transcription regulation</keyword>
<keyword evidence="3" id="KW-0238">DNA-binding</keyword>
<dbReference type="InterPro" id="IPR005119">
    <property type="entry name" value="LysR_subst-bd"/>
</dbReference>
<protein>
    <submittedName>
        <fullName evidence="6">LysR family transcriptional regulator</fullName>
    </submittedName>
</protein>
<dbReference type="PANTHER" id="PTHR30419:SF24">
    <property type="entry name" value="HTH-TYPE TRANSCRIPTIONAL REGULATOR CZCR"/>
    <property type="match status" value="1"/>
</dbReference>